<evidence type="ECO:0000313" key="1">
    <source>
        <dbReference type="EMBL" id="CAJ2655648.1"/>
    </source>
</evidence>
<evidence type="ECO:0000313" key="2">
    <source>
        <dbReference type="Proteomes" id="UP001177021"/>
    </source>
</evidence>
<protein>
    <submittedName>
        <fullName evidence="1">Uncharacterized protein</fullName>
    </submittedName>
</protein>
<reference evidence="1" key="1">
    <citation type="submission" date="2023-10" db="EMBL/GenBank/DDBJ databases">
        <authorList>
            <person name="Rodriguez Cubillos JULIANA M."/>
            <person name="De Vega J."/>
        </authorList>
    </citation>
    <scope>NUCLEOTIDE SEQUENCE</scope>
</reference>
<keyword evidence="2" id="KW-1185">Reference proteome</keyword>
<proteinExistence type="predicted"/>
<gene>
    <name evidence="1" type="ORF">MILVUS5_LOCUS22555</name>
</gene>
<dbReference type="Proteomes" id="UP001177021">
    <property type="component" value="Unassembled WGS sequence"/>
</dbReference>
<organism evidence="1 2">
    <name type="scientific">Trifolium pratense</name>
    <name type="common">Red clover</name>
    <dbReference type="NCBI Taxonomy" id="57577"/>
    <lineage>
        <taxon>Eukaryota</taxon>
        <taxon>Viridiplantae</taxon>
        <taxon>Streptophyta</taxon>
        <taxon>Embryophyta</taxon>
        <taxon>Tracheophyta</taxon>
        <taxon>Spermatophyta</taxon>
        <taxon>Magnoliopsida</taxon>
        <taxon>eudicotyledons</taxon>
        <taxon>Gunneridae</taxon>
        <taxon>Pentapetalae</taxon>
        <taxon>rosids</taxon>
        <taxon>fabids</taxon>
        <taxon>Fabales</taxon>
        <taxon>Fabaceae</taxon>
        <taxon>Papilionoideae</taxon>
        <taxon>50 kb inversion clade</taxon>
        <taxon>NPAAA clade</taxon>
        <taxon>Hologalegina</taxon>
        <taxon>IRL clade</taxon>
        <taxon>Trifolieae</taxon>
        <taxon>Trifolium</taxon>
    </lineage>
</organism>
<sequence>MSGFRVKDSISRDRSKNINDIVQHLIRLIDGRYLSVAEHPVGVEARVQDVIQLLNNGQPEKTIIVGIWGMNGVGKTTIAKATYNEIGFSFEGQSFLENVNDIWKQKDGQVSLQKKLVSDIYTRKQLGDRDAVVFGEMAFYKRFPPKKILLVLDNVSELEQFNALYGSSCEWFGHGSRIIITTRDIHLLHYLPVDHVYKMKYMDIAESLELFSWHAFKFPSPIESYAELCRDVVEYCGGLPLAIKVIGSFLFDRSGVESKFVLEKLKIPTDMIMRKLRTDFDDLDDDEKKIFLDVATLFIGMDRDNLIQSLQYSVEYLEVGITILEQKNLITIDSKNKIGMHSLVRAMGIEIKREHGIAETKMYDVFLSFRGEDSRAKFISHLHSSLQNAGIYVFKDDDGIQRGDQISVSLLQAIGQSRISIVVLSRNYANSKWCMLELERIVEISRTKDMVVVPVFYEVDPSDVRNQTGEFGQKFNSLLSTISVDEYTKQNWKTALHEVGGRAGVVIINSRNESKDVKKIIELVTHLLDKTKLFVADHPVGLESRVKDVIQLLNCKKSNNPLLLGIWGMGGIGKTTRAKAVYNQIRHDFDGKSFLFNVREVWKIDNGNVSLQQRLFSDIYKTTKIKIDTVESGTMILQERLREKKIFLVIDDVNKVDQLNALCGNRKWFGEGSRIIITTRDDDLLSRLEVDHVYRMKEMDENESLELFNWHAFKQPIPGEGFTSLSRDVVKYSGGLPLALQVIGSFLLTKRRESEWNSVLEKLKLIPNDEVSEKLRISFDGLSDDDMKDIFLDIAFFFIGMDQEDVTMILKDCGHFPEIGISVLVQQSLITIDRKNKIGMHDLLRDMGREIIRKKSKVGGKEPIRLWRYEDVHELSKDPISLYVKGLTLKMSRLEAPTCLQTKEFEKMNRLKLLQFAGVQLDGDYKYLSKDLRWLCWHGFPLKHTPKDLHQGSLVALDLQYSNLERVWRKDQLLVKLKILNLSHSHNLRHTPNFSNLPNLEKLILKDCPSLSSVSSSIGCLRKILLINLKDCTGLCELPRSIYKLDSVKTLILSGCTKIDKLEEDIEQMKSLTTLVADSTAITRVPYAVVRSKSIAYISLCGYEGFARKVFPSIIQSWLSPTNNVLSIVQISAGTPCLDFTDEQNKSFYCLPSTFEDLQNLQRLWLKCDSEAQLNQTVASILYSFNTQNCEGFSNIGTTSSIHRRSQVRISSSKNSLSSLLIQMGMSCNVTDILTKNILQKIPPTGSGLLPGDNSPNWLTFCRNGSSVTFEVPQVDGHNLKTIMCIVYSSSANNATTEGFKVALVINYTKNTIQVYKRDGLLATSDEEEWQRVISNIEPGNKIKVIVGFTIEFIVKKTTIYLVYDDQPIDIKTKHCHEPDKNCIVSSGDENHVLEQIVEETHLSSQTTVSVGQQISQVQPLQTSDLPEVVTSFDSCVSRSVKSQTRPFKSEPPITCTYNQEPNSIAIPLADLHTPLPLALPWYDTQDVLPETEPQIEISNTQTVASQSLDIGNDIISDTETTITLYVPQPPPLAFQDLEEFHSKFIKRAKDLQEQSLVSVDPEDIKSKWDDLLAWVSEWMMKTRDAGIICAKENFRLAVASLFEWFYHVAEAMKIAVQKNNLRMLPAPGPKTLVEVVLASMPLLENIGPIMINRIEFPQITIEEYLPPMPLLENIGPIMINGIEVPQMTIEEHLPPAAQLKYQFDQFSSSISQTLDSLRVQNEQIAAHQQKLEEKIDVQAQKLDSLTTLLQQFVPRNP</sequence>
<dbReference type="EMBL" id="CASHSV030000206">
    <property type="protein sequence ID" value="CAJ2655648.1"/>
    <property type="molecule type" value="Genomic_DNA"/>
</dbReference>
<comment type="caution">
    <text evidence="1">The sequence shown here is derived from an EMBL/GenBank/DDBJ whole genome shotgun (WGS) entry which is preliminary data.</text>
</comment>
<name>A0ACB0KGF2_TRIPR</name>
<accession>A0ACB0KGF2</accession>